<protein>
    <submittedName>
        <fullName evidence="1">Uncharacterized protein</fullName>
    </submittedName>
</protein>
<sequence length="125" mass="14156">MVDAIRIDTATRLLSNIVKFALDSAVDAARRITPGRKQGNKMAQEGLMDIPLSAAPLKTKKKPDLRVTNDTKFHTKMEEEDMDKLKQQYKSSSNLVEGSQKGQDEGIKERDLLKNGRRIFIRSRL</sequence>
<organism evidence="1 2">
    <name type="scientific">Bauhinia variegata</name>
    <name type="common">Purple orchid tree</name>
    <name type="synonym">Phanera variegata</name>
    <dbReference type="NCBI Taxonomy" id="167791"/>
    <lineage>
        <taxon>Eukaryota</taxon>
        <taxon>Viridiplantae</taxon>
        <taxon>Streptophyta</taxon>
        <taxon>Embryophyta</taxon>
        <taxon>Tracheophyta</taxon>
        <taxon>Spermatophyta</taxon>
        <taxon>Magnoliopsida</taxon>
        <taxon>eudicotyledons</taxon>
        <taxon>Gunneridae</taxon>
        <taxon>Pentapetalae</taxon>
        <taxon>rosids</taxon>
        <taxon>fabids</taxon>
        <taxon>Fabales</taxon>
        <taxon>Fabaceae</taxon>
        <taxon>Cercidoideae</taxon>
        <taxon>Cercideae</taxon>
        <taxon>Bauhiniinae</taxon>
        <taxon>Bauhinia</taxon>
    </lineage>
</organism>
<reference evidence="1 2" key="1">
    <citation type="journal article" date="2022" name="DNA Res.">
        <title>Chromosomal-level genome assembly of the orchid tree Bauhinia variegata (Leguminosae; Cercidoideae) supports the allotetraploid origin hypothesis of Bauhinia.</title>
        <authorList>
            <person name="Zhong Y."/>
            <person name="Chen Y."/>
            <person name="Zheng D."/>
            <person name="Pang J."/>
            <person name="Liu Y."/>
            <person name="Luo S."/>
            <person name="Meng S."/>
            <person name="Qian L."/>
            <person name="Wei D."/>
            <person name="Dai S."/>
            <person name="Zhou R."/>
        </authorList>
    </citation>
    <scope>NUCLEOTIDE SEQUENCE [LARGE SCALE GENOMIC DNA]</scope>
    <source>
        <strain evidence="1">BV-YZ2020</strain>
    </source>
</reference>
<proteinExistence type="predicted"/>
<dbReference type="EMBL" id="CM039434">
    <property type="protein sequence ID" value="KAI4322888.1"/>
    <property type="molecule type" value="Genomic_DNA"/>
</dbReference>
<dbReference type="Proteomes" id="UP000828941">
    <property type="component" value="Chromosome 9"/>
</dbReference>
<keyword evidence="2" id="KW-1185">Reference proteome</keyword>
<evidence type="ECO:0000313" key="1">
    <source>
        <dbReference type="EMBL" id="KAI4322888.1"/>
    </source>
</evidence>
<name>A0ACB9MFF9_BAUVA</name>
<gene>
    <name evidence="1" type="ORF">L6164_022539</name>
</gene>
<comment type="caution">
    <text evidence="1">The sequence shown here is derived from an EMBL/GenBank/DDBJ whole genome shotgun (WGS) entry which is preliminary data.</text>
</comment>
<accession>A0ACB9MFF9</accession>
<evidence type="ECO:0000313" key="2">
    <source>
        <dbReference type="Proteomes" id="UP000828941"/>
    </source>
</evidence>